<proteinExistence type="predicted"/>
<dbReference type="PANTHER" id="PTHR42921">
    <property type="entry name" value="ACETOACETYL-COA SYNTHETASE"/>
    <property type="match status" value="1"/>
</dbReference>
<gene>
    <name evidence="1" type="ORF">AMORRO_LOCUS15457</name>
</gene>
<dbReference type="Gene3D" id="3.30.300.30">
    <property type="match status" value="1"/>
</dbReference>
<name>A0A9N9NSG7_9GLOM</name>
<evidence type="ECO:0000313" key="2">
    <source>
        <dbReference type="Proteomes" id="UP000789342"/>
    </source>
</evidence>
<dbReference type="InterPro" id="IPR045851">
    <property type="entry name" value="AMP-bd_C_sf"/>
</dbReference>
<accession>A0A9N9NSG7</accession>
<keyword evidence="2" id="KW-1185">Reference proteome</keyword>
<dbReference type="Proteomes" id="UP000789342">
    <property type="component" value="Unassembled WGS sequence"/>
</dbReference>
<dbReference type="OrthoDB" id="10253869at2759"/>
<protein>
    <submittedName>
        <fullName evidence="1">18454_t:CDS:1</fullName>
    </submittedName>
</protein>
<dbReference type="GO" id="GO:0030729">
    <property type="term" value="F:acetoacetate-CoA ligase activity"/>
    <property type="evidence" value="ECO:0007669"/>
    <property type="project" value="TreeGrafter"/>
</dbReference>
<feature type="non-terminal residue" evidence="1">
    <location>
        <position position="60"/>
    </location>
</feature>
<organism evidence="1 2">
    <name type="scientific">Acaulospora morrowiae</name>
    <dbReference type="NCBI Taxonomy" id="94023"/>
    <lineage>
        <taxon>Eukaryota</taxon>
        <taxon>Fungi</taxon>
        <taxon>Fungi incertae sedis</taxon>
        <taxon>Mucoromycota</taxon>
        <taxon>Glomeromycotina</taxon>
        <taxon>Glomeromycetes</taxon>
        <taxon>Diversisporales</taxon>
        <taxon>Acaulosporaceae</taxon>
        <taxon>Acaulospora</taxon>
    </lineage>
</organism>
<comment type="caution">
    <text evidence="1">The sequence shown here is derived from an EMBL/GenBank/DDBJ whole genome shotgun (WGS) entry which is preliminary data.</text>
</comment>
<dbReference type="PANTHER" id="PTHR42921:SF1">
    <property type="entry name" value="ACETOACETYL-COA SYNTHETASE"/>
    <property type="match status" value="1"/>
</dbReference>
<dbReference type="AlphaFoldDB" id="A0A9N9NSG7"/>
<reference evidence="1" key="1">
    <citation type="submission" date="2021-06" db="EMBL/GenBank/DDBJ databases">
        <authorList>
            <person name="Kallberg Y."/>
            <person name="Tangrot J."/>
            <person name="Rosling A."/>
        </authorList>
    </citation>
    <scope>NUCLEOTIDE SEQUENCE</scope>
    <source>
        <strain evidence="1">CL551</strain>
    </source>
</reference>
<feature type="non-terminal residue" evidence="1">
    <location>
        <position position="1"/>
    </location>
</feature>
<dbReference type="SUPFAM" id="SSF56801">
    <property type="entry name" value="Acetyl-CoA synthetase-like"/>
    <property type="match status" value="1"/>
</dbReference>
<dbReference type="EMBL" id="CAJVPV010036601">
    <property type="protein sequence ID" value="CAG8753485.1"/>
    <property type="molecule type" value="Genomic_DNA"/>
</dbReference>
<evidence type="ECO:0000313" key="1">
    <source>
        <dbReference type="EMBL" id="CAG8753485.1"/>
    </source>
</evidence>
<sequence length="60" mass="6745">LILRIKKQIREQLSPRHVPAFILPIADIPYTINGKKIETIVKRIISGEAITPSETIANPE</sequence>